<organism evidence="6 7">
    <name type="scientific">Bugula neritina</name>
    <name type="common">Brown bryozoan</name>
    <name type="synonym">Sertularia neritina</name>
    <dbReference type="NCBI Taxonomy" id="10212"/>
    <lineage>
        <taxon>Eukaryota</taxon>
        <taxon>Metazoa</taxon>
        <taxon>Spiralia</taxon>
        <taxon>Lophotrochozoa</taxon>
        <taxon>Bryozoa</taxon>
        <taxon>Gymnolaemata</taxon>
        <taxon>Cheilostomatida</taxon>
        <taxon>Flustrina</taxon>
        <taxon>Buguloidea</taxon>
        <taxon>Bugulidae</taxon>
        <taxon>Bugula</taxon>
    </lineage>
</organism>
<dbReference type="InterPro" id="IPR036179">
    <property type="entry name" value="Ig-like_dom_sf"/>
</dbReference>
<dbReference type="Proteomes" id="UP000593567">
    <property type="component" value="Unassembled WGS sequence"/>
</dbReference>
<dbReference type="FunFam" id="2.60.40.10:FF:000425">
    <property type="entry name" value="Myosin light chain kinase"/>
    <property type="match status" value="1"/>
</dbReference>
<dbReference type="InterPro" id="IPR003598">
    <property type="entry name" value="Ig_sub2"/>
</dbReference>
<dbReference type="SMART" id="SM00408">
    <property type="entry name" value="IGc2"/>
    <property type="match status" value="1"/>
</dbReference>
<feature type="region of interest" description="Disordered" evidence="4">
    <location>
        <begin position="216"/>
        <end position="262"/>
    </location>
</feature>
<keyword evidence="7" id="KW-1185">Reference proteome</keyword>
<feature type="compositionally biased region" description="Basic and acidic residues" evidence="4">
    <location>
        <begin position="216"/>
        <end position="235"/>
    </location>
</feature>
<dbReference type="AlphaFoldDB" id="A0A7J7J7K9"/>
<dbReference type="InterPro" id="IPR013098">
    <property type="entry name" value="Ig_I-set"/>
</dbReference>
<dbReference type="Pfam" id="PF07679">
    <property type="entry name" value="I-set"/>
    <property type="match status" value="1"/>
</dbReference>
<proteinExistence type="predicted"/>
<keyword evidence="3" id="KW-0393">Immunoglobulin domain</keyword>
<reference evidence="6" key="1">
    <citation type="submission" date="2020-06" db="EMBL/GenBank/DDBJ databases">
        <title>Draft genome of Bugula neritina, a colonial animal packing powerful symbionts and potential medicines.</title>
        <authorList>
            <person name="Rayko M."/>
        </authorList>
    </citation>
    <scope>NUCLEOTIDE SEQUENCE [LARGE SCALE GENOMIC DNA]</scope>
    <source>
        <strain evidence="6">Kwan_BN1</strain>
    </source>
</reference>
<dbReference type="SUPFAM" id="SSF48726">
    <property type="entry name" value="Immunoglobulin"/>
    <property type="match status" value="1"/>
</dbReference>
<evidence type="ECO:0000256" key="2">
    <source>
        <dbReference type="ARBA" id="ARBA00022490"/>
    </source>
</evidence>
<evidence type="ECO:0000256" key="1">
    <source>
        <dbReference type="ARBA" id="ARBA00004496"/>
    </source>
</evidence>
<dbReference type="InterPro" id="IPR013783">
    <property type="entry name" value="Ig-like_fold"/>
</dbReference>
<protein>
    <submittedName>
        <fullName evidence="6">OBSCN</fullName>
    </submittedName>
</protein>
<sequence>MVLLEESPVNKITSVTDLIREPNLSDDSEQTTMTYNEWRNIRRRRKLLYKAPVCKTRLESMQVQPGYSIKLTVEITGYPQPLVTWYLDNEELEDDPKFTVESNEKDNTYSLIISQISSYEAGCYQCRAENSEGADRTLAFISVKDTSRQRRKRSVSQRPHISTIRECRSREDAEKLDLDPKEERLLLRNRQCWDWWNLNAASDDEKRVEREQSCDLLDREEEPNSKTEKEWESSKHLKTPLSRTRSRSLPPEPKPSTPVVVEDKMKRLKSFWESKRHR</sequence>
<dbReference type="GO" id="GO:0005737">
    <property type="term" value="C:cytoplasm"/>
    <property type="evidence" value="ECO:0007669"/>
    <property type="project" value="UniProtKB-SubCell"/>
</dbReference>
<dbReference type="PANTHER" id="PTHR47633:SF4">
    <property type="entry name" value="MYOPALLADIN ISOFORM X1"/>
    <property type="match status" value="1"/>
</dbReference>
<dbReference type="InterPro" id="IPR007110">
    <property type="entry name" value="Ig-like_dom"/>
</dbReference>
<dbReference type="PANTHER" id="PTHR47633">
    <property type="entry name" value="IMMUNOGLOBULIN"/>
    <property type="match status" value="1"/>
</dbReference>
<gene>
    <name evidence="6" type="ORF">EB796_019494</name>
</gene>
<comment type="caution">
    <text evidence="6">The sequence shown here is derived from an EMBL/GenBank/DDBJ whole genome shotgun (WGS) entry which is preliminary data.</text>
</comment>
<keyword evidence="2" id="KW-0963">Cytoplasm</keyword>
<evidence type="ECO:0000259" key="5">
    <source>
        <dbReference type="PROSITE" id="PS50835"/>
    </source>
</evidence>
<dbReference type="SMART" id="SM00409">
    <property type="entry name" value="IG"/>
    <property type="match status" value="1"/>
</dbReference>
<dbReference type="Gene3D" id="2.60.40.10">
    <property type="entry name" value="Immunoglobulins"/>
    <property type="match status" value="1"/>
</dbReference>
<comment type="subcellular location">
    <subcellularLocation>
        <location evidence="1">Cytoplasm</location>
    </subcellularLocation>
</comment>
<accession>A0A7J7J7K9</accession>
<dbReference type="InterPro" id="IPR003599">
    <property type="entry name" value="Ig_sub"/>
</dbReference>
<dbReference type="EMBL" id="VXIV02002883">
    <property type="protein sequence ID" value="KAF6022190.1"/>
    <property type="molecule type" value="Genomic_DNA"/>
</dbReference>
<dbReference type="OrthoDB" id="504170at2759"/>
<feature type="domain" description="Ig-like" evidence="5">
    <location>
        <begin position="52"/>
        <end position="142"/>
    </location>
</feature>
<evidence type="ECO:0000313" key="7">
    <source>
        <dbReference type="Proteomes" id="UP000593567"/>
    </source>
</evidence>
<evidence type="ECO:0000256" key="3">
    <source>
        <dbReference type="ARBA" id="ARBA00023319"/>
    </source>
</evidence>
<dbReference type="PROSITE" id="PS50835">
    <property type="entry name" value="IG_LIKE"/>
    <property type="match status" value="1"/>
</dbReference>
<name>A0A7J7J7K9_BUGNE</name>
<evidence type="ECO:0000256" key="4">
    <source>
        <dbReference type="SAM" id="MobiDB-lite"/>
    </source>
</evidence>
<evidence type="ECO:0000313" key="6">
    <source>
        <dbReference type="EMBL" id="KAF6022190.1"/>
    </source>
</evidence>